<dbReference type="SUPFAM" id="SSF55248">
    <property type="entry name" value="PCD-like"/>
    <property type="match status" value="1"/>
</dbReference>
<proteinExistence type="inferred from homology"/>
<dbReference type="PANTHER" id="PTHR12599:SF0">
    <property type="entry name" value="PTERIN-4-ALPHA-CARBINOLAMINE DEHYDRATASE"/>
    <property type="match status" value="1"/>
</dbReference>
<evidence type="ECO:0000256" key="2">
    <source>
        <dbReference type="ARBA" id="ARBA00006472"/>
    </source>
</evidence>
<evidence type="ECO:0000313" key="5">
    <source>
        <dbReference type="EMBL" id="SFN69775.1"/>
    </source>
</evidence>
<dbReference type="InterPro" id="IPR001533">
    <property type="entry name" value="Pterin_deHydtase"/>
</dbReference>
<evidence type="ECO:0000256" key="1">
    <source>
        <dbReference type="ARBA" id="ARBA00001554"/>
    </source>
</evidence>
<dbReference type="Gene3D" id="3.30.1360.20">
    <property type="entry name" value="Transcriptional coactivator/pterin dehydratase"/>
    <property type="match status" value="1"/>
</dbReference>
<reference evidence="5 6" key="1">
    <citation type="submission" date="2016-10" db="EMBL/GenBank/DDBJ databases">
        <authorList>
            <person name="de Groot N.N."/>
        </authorList>
    </citation>
    <scope>NUCLEOTIDE SEQUENCE [LARGE SCALE GENOMIC DNA]</scope>
    <source>
        <strain evidence="5 6">CGMCC 1.7659</strain>
    </source>
</reference>
<dbReference type="HAMAP" id="MF_00434">
    <property type="entry name" value="Pterin_4_alpha"/>
    <property type="match status" value="1"/>
</dbReference>
<gene>
    <name evidence="5" type="ORF">SAMN05216289_1516</name>
</gene>
<protein>
    <recommendedName>
        <fullName evidence="4">Putative pterin-4-alpha-carbinolamine dehydratase</fullName>
        <shortName evidence="4">PHS</shortName>
        <ecNumber evidence="4">4.2.1.96</ecNumber>
    </recommendedName>
    <alternativeName>
        <fullName evidence="4">4-alpha-hydroxy-tetrahydropterin dehydratase</fullName>
    </alternativeName>
    <alternativeName>
        <fullName evidence="4">Pterin carbinolamine dehydratase</fullName>
        <shortName evidence="4">PCD</shortName>
    </alternativeName>
</protein>
<dbReference type="RefSeq" id="WP_092410967.1">
    <property type="nucleotide sequence ID" value="NZ_FOVF01000051.1"/>
</dbReference>
<name>A0A1I5B4Z2_9GAMM</name>
<dbReference type="EMBL" id="FOVF01000051">
    <property type="protein sequence ID" value="SFN69775.1"/>
    <property type="molecule type" value="Genomic_DNA"/>
</dbReference>
<dbReference type="InterPro" id="IPR036428">
    <property type="entry name" value="PCD_sf"/>
</dbReference>
<dbReference type="PANTHER" id="PTHR12599">
    <property type="entry name" value="PTERIN-4-ALPHA-CARBINOLAMINE DEHYDRATASE"/>
    <property type="match status" value="1"/>
</dbReference>
<keyword evidence="3 4" id="KW-0456">Lyase</keyword>
<organism evidence="5 6">
    <name type="scientific">Dokdonella immobilis</name>
    <dbReference type="NCBI Taxonomy" id="578942"/>
    <lineage>
        <taxon>Bacteria</taxon>
        <taxon>Pseudomonadati</taxon>
        <taxon>Pseudomonadota</taxon>
        <taxon>Gammaproteobacteria</taxon>
        <taxon>Lysobacterales</taxon>
        <taxon>Rhodanobacteraceae</taxon>
        <taxon>Dokdonella</taxon>
    </lineage>
</organism>
<dbReference type="Proteomes" id="UP000198575">
    <property type="component" value="Unassembled WGS sequence"/>
</dbReference>
<evidence type="ECO:0000313" key="6">
    <source>
        <dbReference type="Proteomes" id="UP000198575"/>
    </source>
</evidence>
<dbReference type="NCBIfam" id="NF002019">
    <property type="entry name" value="PRK00823.1-4"/>
    <property type="match status" value="1"/>
</dbReference>
<comment type="similarity">
    <text evidence="2 4">Belongs to the pterin-4-alpha-carbinolamine dehydratase family.</text>
</comment>
<sequence length="114" mass="12680">MKPDELASAHCAPRKGKEHALGAAEVQRYLDHLPGWTLSADGNGIVKTYRFEDFHRTMAFVNAVAWIAHVEDHHPDFKVSYPSCELHYSTHDVGGLSLNDFICAARVESLIGPH</sequence>
<dbReference type="EC" id="4.2.1.96" evidence="4"/>
<dbReference type="Pfam" id="PF01329">
    <property type="entry name" value="Pterin_4a"/>
    <property type="match status" value="1"/>
</dbReference>
<dbReference type="GO" id="GO:0008124">
    <property type="term" value="F:4-alpha-hydroxytetrahydrobiopterin dehydratase activity"/>
    <property type="evidence" value="ECO:0007669"/>
    <property type="project" value="UniProtKB-UniRule"/>
</dbReference>
<accession>A0A1I5B4Z2</accession>
<dbReference type="OrthoDB" id="5294615at2"/>
<evidence type="ECO:0000256" key="3">
    <source>
        <dbReference type="ARBA" id="ARBA00023239"/>
    </source>
</evidence>
<keyword evidence="6" id="KW-1185">Reference proteome</keyword>
<comment type="catalytic activity">
    <reaction evidence="1 4">
        <text>(4aS,6R)-4a-hydroxy-L-erythro-5,6,7,8-tetrahydrobiopterin = (6R)-L-erythro-6,7-dihydrobiopterin + H2O</text>
        <dbReference type="Rhea" id="RHEA:11920"/>
        <dbReference type="ChEBI" id="CHEBI:15377"/>
        <dbReference type="ChEBI" id="CHEBI:15642"/>
        <dbReference type="ChEBI" id="CHEBI:43120"/>
        <dbReference type="EC" id="4.2.1.96"/>
    </reaction>
</comment>
<dbReference type="CDD" id="cd00913">
    <property type="entry name" value="PCD_DCoH_subfamily_a"/>
    <property type="match status" value="1"/>
</dbReference>
<dbReference type="GO" id="GO:0006729">
    <property type="term" value="P:tetrahydrobiopterin biosynthetic process"/>
    <property type="evidence" value="ECO:0007669"/>
    <property type="project" value="InterPro"/>
</dbReference>
<dbReference type="AlphaFoldDB" id="A0A1I5B4Z2"/>
<evidence type="ECO:0000256" key="4">
    <source>
        <dbReference type="HAMAP-Rule" id="MF_00434"/>
    </source>
</evidence>
<dbReference type="STRING" id="578942.SAMN05216289_1516"/>